<gene>
    <name evidence="2" type="ORF">E6C55_29635</name>
</gene>
<proteinExistence type="predicted"/>
<sequence>MLTSIILLTLNNMDQTVRCVNSIRMLTHVPYELIVIDNGSTDGTIGWLYEQPDIRFVCNGSNAGFAASCNQGVALARGELLLLLNNDTLVSPRWLPQLQAALLSQDAVGIVGPVSNFVLPLQKRPFHYAGDDSFFRFADGFNFQDPGRWQNATSLSGFCMLLRRSTWDALGALDEQFAVGGYEDIDYGYRALRCGLSLRIAGDTFVYHEGNKSFDRNRMDMYAIARVNRRLFLRKWGFNPERLILQLDPGFLPGIRMLAHPHHEPTSAAVPGGWYGVDGSGCVYRVERGVKRPVASYESLLHLGMSMDRVALGADAILAGLAVGTPIRPLTGLMWDYPDSFLARDPGGGAHMIAYGIRYPIHDESSCRSLGLRPEEAAGIRYEQLHALPEGWPIRMDPWEEHELLDHRVYAGPDGRLFYGEGQRLRPIRSDETLRRYGWSRERAVALPPHVFYRTPVSYEVD</sequence>
<keyword evidence="3" id="KW-1185">Reference proteome</keyword>
<dbReference type="AlphaFoldDB" id="A0A4S4BGC8"/>
<dbReference type="InterPro" id="IPR001173">
    <property type="entry name" value="Glyco_trans_2-like"/>
</dbReference>
<dbReference type="RefSeq" id="WP_136373454.1">
    <property type="nucleotide sequence ID" value="NZ_SSOB01000057.1"/>
</dbReference>
<dbReference type="OrthoDB" id="8936324at2"/>
<dbReference type="Proteomes" id="UP000310636">
    <property type="component" value="Unassembled WGS sequence"/>
</dbReference>
<keyword evidence="2" id="KW-0808">Transferase</keyword>
<dbReference type="Gene3D" id="3.90.550.10">
    <property type="entry name" value="Spore Coat Polysaccharide Biosynthesis Protein SpsA, Chain A"/>
    <property type="match status" value="1"/>
</dbReference>
<comment type="caution">
    <text evidence="2">The sequence shown here is derived from an EMBL/GenBank/DDBJ whole genome shotgun (WGS) entry which is preliminary data.</text>
</comment>
<reference evidence="2 3" key="1">
    <citation type="submission" date="2019-04" db="EMBL/GenBank/DDBJ databases">
        <title>Cohnella sp. nov. isolated from preserved vegetables.</title>
        <authorList>
            <person name="Lin S.-Y."/>
            <person name="Hung M.-H."/>
            <person name="Young C.-C."/>
        </authorList>
    </citation>
    <scope>NUCLEOTIDE SEQUENCE [LARGE SCALE GENOMIC DNA]</scope>
    <source>
        <strain evidence="2 3">CC-MHH1044</strain>
    </source>
</reference>
<dbReference type="PANTHER" id="PTHR43179:SF7">
    <property type="entry name" value="RHAMNOSYLTRANSFERASE WBBL"/>
    <property type="match status" value="1"/>
</dbReference>
<protein>
    <submittedName>
        <fullName evidence="2">Glycosyltransferase family 2 protein</fullName>
    </submittedName>
</protein>
<evidence type="ECO:0000313" key="2">
    <source>
        <dbReference type="EMBL" id="THF73369.1"/>
    </source>
</evidence>
<feature type="domain" description="Glycosyltransferase 2-like" evidence="1">
    <location>
        <begin position="4"/>
        <end position="165"/>
    </location>
</feature>
<dbReference type="InterPro" id="IPR029044">
    <property type="entry name" value="Nucleotide-diphossugar_trans"/>
</dbReference>
<dbReference type="PANTHER" id="PTHR43179">
    <property type="entry name" value="RHAMNOSYLTRANSFERASE WBBL"/>
    <property type="match status" value="1"/>
</dbReference>
<dbReference type="SUPFAM" id="SSF53448">
    <property type="entry name" value="Nucleotide-diphospho-sugar transferases"/>
    <property type="match status" value="1"/>
</dbReference>
<accession>A0A4S4BGC8</accession>
<organism evidence="2 3">
    <name type="scientific">Cohnella fermenti</name>
    <dbReference type="NCBI Taxonomy" id="2565925"/>
    <lineage>
        <taxon>Bacteria</taxon>
        <taxon>Bacillati</taxon>
        <taxon>Bacillota</taxon>
        <taxon>Bacilli</taxon>
        <taxon>Bacillales</taxon>
        <taxon>Paenibacillaceae</taxon>
        <taxon>Cohnella</taxon>
    </lineage>
</organism>
<name>A0A4S4BGC8_9BACL</name>
<dbReference type="EMBL" id="SSOB01000057">
    <property type="protein sequence ID" value="THF73369.1"/>
    <property type="molecule type" value="Genomic_DNA"/>
</dbReference>
<dbReference type="GO" id="GO:0016740">
    <property type="term" value="F:transferase activity"/>
    <property type="evidence" value="ECO:0007669"/>
    <property type="project" value="UniProtKB-KW"/>
</dbReference>
<dbReference type="Pfam" id="PF00535">
    <property type="entry name" value="Glycos_transf_2"/>
    <property type="match status" value="1"/>
</dbReference>
<evidence type="ECO:0000313" key="3">
    <source>
        <dbReference type="Proteomes" id="UP000310636"/>
    </source>
</evidence>
<dbReference type="CDD" id="cd04186">
    <property type="entry name" value="GT_2_like_c"/>
    <property type="match status" value="1"/>
</dbReference>
<evidence type="ECO:0000259" key="1">
    <source>
        <dbReference type="Pfam" id="PF00535"/>
    </source>
</evidence>